<evidence type="ECO:0000313" key="2">
    <source>
        <dbReference type="Proteomes" id="UP000198304"/>
    </source>
</evidence>
<protein>
    <submittedName>
        <fullName evidence="1">Uncharacterized protein</fullName>
    </submittedName>
</protein>
<dbReference type="RefSeq" id="WP_176431611.1">
    <property type="nucleotide sequence ID" value="NZ_FZOJ01000058.1"/>
</dbReference>
<name>A0A239KXK7_9FIRM</name>
<dbReference type="EMBL" id="FZOJ01000058">
    <property type="protein sequence ID" value="SNT23096.1"/>
    <property type="molecule type" value="Genomic_DNA"/>
</dbReference>
<sequence>MNLKLDNMLQVSNIILALEERLKFEREILGDEISEKATMEIYNQFKKIYIVCN</sequence>
<evidence type="ECO:0000313" key="1">
    <source>
        <dbReference type="EMBL" id="SNT23096.1"/>
    </source>
</evidence>
<keyword evidence="2" id="KW-1185">Reference proteome</keyword>
<proteinExistence type="predicted"/>
<gene>
    <name evidence="1" type="ORF">SAMN05446037_10582</name>
</gene>
<accession>A0A239KXK7</accession>
<dbReference type="AlphaFoldDB" id="A0A239KXK7"/>
<organism evidence="1 2">
    <name type="scientific">Anaerovirgula multivorans</name>
    <dbReference type="NCBI Taxonomy" id="312168"/>
    <lineage>
        <taxon>Bacteria</taxon>
        <taxon>Bacillati</taxon>
        <taxon>Bacillota</taxon>
        <taxon>Clostridia</taxon>
        <taxon>Peptostreptococcales</taxon>
        <taxon>Natronincolaceae</taxon>
        <taxon>Anaerovirgula</taxon>
    </lineage>
</organism>
<dbReference type="Proteomes" id="UP000198304">
    <property type="component" value="Unassembled WGS sequence"/>
</dbReference>
<reference evidence="1 2" key="1">
    <citation type="submission" date="2017-06" db="EMBL/GenBank/DDBJ databases">
        <authorList>
            <person name="Kim H.J."/>
            <person name="Triplett B.A."/>
        </authorList>
    </citation>
    <scope>NUCLEOTIDE SEQUENCE [LARGE SCALE GENOMIC DNA]</scope>
    <source>
        <strain evidence="1 2">SCA</strain>
    </source>
</reference>